<evidence type="ECO:0000313" key="3">
    <source>
        <dbReference type="EMBL" id="KWT70341.1"/>
    </source>
</evidence>
<dbReference type="EMBL" id="LMTR01000032">
    <property type="protein sequence ID" value="KWT70341.1"/>
    <property type="molecule type" value="Genomic_DNA"/>
</dbReference>
<keyword evidence="4" id="KW-1185">Reference proteome</keyword>
<dbReference type="STRING" id="121290.APY04_1018"/>
<gene>
    <name evidence="3" type="ORF">APY04_1018</name>
</gene>
<keyword evidence="2" id="KW-0812">Transmembrane</keyword>
<reference evidence="3 4" key="1">
    <citation type="submission" date="2015-10" db="EMBL/GenBank/DDBJ databases">
        <title>Transcriptomic analysis of a linuron degrading triple-species bacterial consortium.</title>
        <authorList>
            <person name="Albers P."/>
        </authorList>
    </citation>
    <scope>NUCLEOTIDE SEQUENCE [LARGE SCALE GENOMIC DNA]</scope>
    <source>
        <strain evidence="3 4">WDL6</strain>
    </source>
</reference>
<dbReference type="Proteomes" id="UP000059074">
    <property type="component" value="Unassembled WGS sequence"/>
</dbReference>
<feature type="transmembrane region" description="Helical" evidence="2">
    <location>
        <begin position="136"/>
        <end position="158"/>
    </location>
</feature>
<dbReference type="PATRIC" id="fig|121290.4.peg.896"/>
<comment type="caution">
    <text evidence="3">The sequence shown here is derived from an EMBL/GenBank/DDBJ whole genome shotgun (WGS) entry which is preliminary data.</text>
</comment>
<dbReference type="AlphaFoldDB" id="A0A109BK79"/>
<keyword evidence="2" id="KW-0472">Membrane</keyword>
<evidence type="ECO:0000256" key="1">
    <source>
        <dbReference type="SAM" id="MobiDB-lite"/>
    </source>
</evidence>
<keyword evidence="2" id="KW-1133">Transmembrane helix</keyword>
<organism evidence="3 4">
    <name type="scientific">Hyphomicrobium sulfonivorans</name>
    <dbReference type="NCBI Taxonomy" id="121290"/>
    <lineage>
        <taxon>Bacteria</taxon>
        <taxon>Pseudomonadati</taxon>
        <taxon>Pseudomonadota</taxon>
        <taxon>Alphaproteobacteria</taxon>
        <taxon>Hyphomicrobiales</taxon>
        <taxon>Hyphomicrobiaceae</taxon>
        <taxon>Hyphomicrobium</taxon>
    </lineage>
</organism>
<name>A0A109BK79_HYPSL</name>
<protein>
    <submittedName>
        <fullName evidence="3">Uncharacterized protein</fullName>
    </submittedName>
</protein>
<proteinExistence type="predicted"/>
<sequence length="184" mass="20401">MAGEGIEDLPRTIRREREARERAAREREAAERAAREQEIAAHDSAARDRREREAKSPERVARKTDHGRDHVRNRDRDTSLSHDFASVAPQAESADYDRADYTAPSIFRGHQSPSDATAVSRFDVPFAHLMAFSIKAVVAAIPALVLLTAILWVGGALLKAFFPELIHMQILITFPDGSAPPKPA</sequence>
<evidence type="ECO:0000313" key="4">
    <source>
        <dbReference type="Proteomes" id="UP000059074"/>
    </source>
</evidence>
<feature type="region of interest" description="Disordered" evidence="1">
    <location>
        <begin position="1"/>
        <end position="92"/>
    </location>
</feature>
<evidence type="ECO:0000256" key="2">
    <source>
        <dbReference type="SAM" id="Phobius"/>
    </source>
</evidence>
<feature type="compositionally biased region" description="Basic and acidic residues" evidence="1">
    <location>
        <begin position="8"/>
        <end position="80"/>
    </location>
</feature>
<accession>A0A109BK79</accession>